<keyword evidence="2" id="KW-0813">Transport</keyword>
<sequence length="338" mass="37487">MSSSNINNNHGTVPVIAALSGNALIMVLKFIGFLLSGSGAMLSESIHSFADTANQALLMVGIKRSKKKATKEFSYGYGKERFLWALISACGIFFVGAGATVYQGINALFENEHVAVSWIVFAILGISFVVELFTLWLAYRELRATTKGMRLKKALEYGDPATIAVLYEDSIAVLGVVVAFISILLTKLTGNYYWDAIGSITIGIMLGVMAIVLINKNRGLLLEKAIPEEIKERIIEILESDPVIEKVLEFKSAIMDVGKYRIKCDAEFNGNALAKEMFAQGVLKEEYEEIKDDYQAFIKFSVDSIDRVPRLVGTHIDRLEKNIQKEFPEVVHIDIELN</sequence>
<feature type="transmembrane region" description="Helical" evidence="6">
    <location>
        <begin position="82"/>
        <end position="103"/>
    </location>
</feature>
<evidence type="ECO:0000313" key="8">
    <source>
        <dbReference type="EMBL" id="KKR13034.1"/>
    </source>
</evidence>
<dbReference type="Pfam" id="PF01545">
    <property type="entry name" value="Cation_efflux"/>
    <property type="match status" value="1"/>
</dbReference>
<feature type="domain" description="Cation efflux protein transmembrane" evidence="7">
    <location>
        <begin position="15"/>
        <end position="222"/>
    </location>
</feature>
<protein>
    <submittedName>
        <fullName evidence="8">Cation efflux protein</fullName>
    </submittedName>
</protein>
<name>A0A0G0NA13_9BACT</name>
<dbReference type="EMBL" id="LBWR01000001">
    <property type="protein sequence ID" value="KKR13034.1"/>
    <property type="molecule type" value="Genomic_DNA"/>
</dbReference>
<dbReference type="GO" id="GO:0006882">
    <property type="term" value="P:intracellular zinc ion homeostasis"/>
    <property type="evidence" value="ECO:0007669"/>
    <property type="project" value="TreeGrafter"/>
</dbReference>
<feature type="transmembrane region" description="Helical" evidence="6">
    <location>
        <begin position="115"/>
        <end position="139"/>
    </location>
</feature>
<dbReference type="PANTHER" id="PTHR13414:SF9">
    <property type="entry name" value="PROTON-COUPLED ZINC ANTIPORTER SLC30A9, MITOCHONDRIAL"/>
    <property type="match status" value="1"/>
</dbReference>
<evidence type="ECO:0000256" key="1">
    <source>
        <dbReference type="ARBA" id="ARBA00004141"/>
    </source>
</evidence>
<evidence type="ECO:0000259" key="7">
    <source>
        <dbReference type="Pfam" id="PF01545"/>
    </source>
</evidence>
<feature type="transmembrane region" description="Helical" evidence="6">
    <location>
        <begin position="46"/>
        <end position="62"/>
    </location>
</feature>
<dbReference type="Gene3D" id="1.20.1510.10">
    <property type="entry name" value="Cation efflux protein transmembrane domain"/>
    <property type="match status" value="1"/>
</dbReference>
<evidence type="ECO:0000256" key="2">
    <source>
        <dbReference type="ARBA" id="ARBA00022448"/>
    </source>
</evidence>
<feature type="transmembrane region" description="Helical" evidence="6">
    <location>
        <begin position="192"/>
        <end position="214"/>
    </location>
</feature>
<accession>A0A0G0NA13</accession>
<evidence type="ECO:0000256" key="5">
    <source>
        <dbReference type="ARBA" id="ARBA00023136"/>
    </source>
</evidence>
<evidence type="ECO:0000313" key="9">
    <source>
        <dbReference type="Proteomes" id="UP000034665"/>
    </source>
</evidence>
<keyword evidence="4 6" id="KW-1133">Transmembrane helix</keyword>
<dbReference type="AlphaFoldDB" id="A0A0G0NA13"/>
<dbReference type="PANTHER" id="PTHR13414">
    <property type="entry name" value="HUEL-CATION TRANSPORTER"/>
    <property type="match status" value="1"/>
</dbReference>
<keyword evidence="3 6" id="KW-0812">Transmembrane</keyword>
<dbReference type="GO" id="GO:0006829">
    <property type="term" value="P:zinc ion transport"/>
    <property type="evidence" value="ECO:0007669"/>
    <property type="project" value="InterPro"/>
</dbReference>
<gene>
    <name evidence="8" type="ORF">UT41_C0001G0578</name>
</gene>
<organism evidence="8 9">
    <name type="scientific">Candidatus Wolfebacteria bacterium GW2011_GWC2_39_22</name>
    <dbReference type="NCBI Taxonomy" id="1619013"/>
    <lineage>
        <taxon>Bacteria</taxon>
        <taxon>Candidatus Wolfeibacteriota</taxon>
    </lineage>
</organism>
<evidence type="ECO:0000256" key="4">
    <source>
        <dbReference type="ARBA" id="ARBA00022989"/>
    </source>
</evidence>
<proteinExistence type="predicted"/>
<dbReference type="Proteomes" id="UP000034665">
    <property type="component" value="Unassembled WGS sequence"/>
</dbReference>
<evidence type="ECO:0000256" key="6">
    <source>
        <dbReference type="SAM" id="Phobius"/>
    </source>
</evidence>
<dbReference type="SUPFAM" id="SSF161111">
    <property type="entry name" value="Cation efflux protein transmembrane domain-like"/>
    <property type="match status" value="1"/>
</dbReference>
<dbReference type="NCBIfam" id="TIGR01297">
    <property type="entry name" value="CDF"/>
    <property type="match status" value="1"/>
</dbReference>
<comment type="subcellular location">
    <subcellularLocation>
        <location evidence="1">Membrane</location>
        <topology evidence="1">Multi-pass membrane protein</topology>
    </subcellularLocation>
</comment>
<dbReference type="InterPro" id="IPR027469">
    <property type="entry name" value="Cation_efflux_TMD_sf"/>
</dbReference>
<feature type="transmembrane region" description="Helical" evidence="6">
    <location>
        <begin position="12"/>
        <end position="34"/>
    </location>
</feature>
<dbReference type="GO" id="GO:0008324">
    <property type="term" value="F:monoatomic cation transmembrane transporter activity"/>
    <property type="evidence" value="ECO:0007669"/>
    <property type="project" value="InterPro"/>
</dbReference>
<dbReference type="InterPro" id="IPR002524">
    <property type="entry name" value="Cation_efflux"/>
</dbReference>
<dbReference type="InterPro" id="IPR058533">
    <property type="entry name" value="Cation_efflux_TM"/>
</dbReference>
<dbReference type="GO" id="GO:0016020">
    <property type="term" value="C:membrane"/>
    <property type="evidence" value="ECO:0007669"/>
    <property type="project" value="UniProtKB-SubCell"/>
</dbReference>
<reference evidence="8 9" key="1">
    <citation type="journal article" date="2015" name="Nature">
        <title>rRNA introns, odd ribosomes, and small enigmatic genomes across a large radiation of phyla.</title>
        <authorList>
            <person name="Brown C.T."/>
            <person name="Hug L.A."/>
            <person name="Thomas B.C."/>
            <person name="Sharon I."/>
            <person name="Castelle C.J."/>
            <person name="Singh A."/>
            <person name="Wilkins M.J."/>
            <person name="Williams K.H."/>
            <person name="Banfield J.F."/>
        </authorList>
    </citation>
    <scope>NUCLEOTIDE SEQUENCE [LARGE SCALE GENOMIC DNA]</scope>
</reference>
<feature type="transmembrane region" description="Helical" evidence="6">
    <location>
        <begin position="160"/>
        <end position="186"/>
    </location>
</feature>
<comment type="caution">
    <text evidence="8">The sequence shown here is derived from an EMBL/GenBank/DDBJ whole genome shotgun (WGS) entry which is preliminary data.</text>
</comment>
<evidence type="ECO:0000256" key="3">
    <source>
        <dbReference type="ARBA" id="ARBA00022692"/>
    </source>
</evidence>
<dbReference type="STRING" id="1619013.UT41_C0001G0578"/>
<keyword evidence="5 6" id="KW-0472">Membrane</keyword>
<dbReference type="InterPro" id="IPR040177">
    <property type="entry name" value="SLC30A9"/>
</dbReference>